<sequence>MRANMIDMRRWLAACLLLPCLAGGAAATEDTDTPGPGGWEHNIGISATRTALGGWEYGLPEGDLNFGIGEHGQLLLGGSRLSLREPGAARLDGTGGAVVGLKWRLLDHEKAGFSLAVFPQYTWTPSKRAERSGLVERERSVILPLIVGFHAGETGVFLEAGRKLASNGGEREWAGGIKVLNQCTPRIECRIEFQRRLVSAVAHETTASAGFKFALNESLLLVTGLARDVGTHTGNGALSMNLGFQFVR</sequence>
<evidence type="ECO:0000313" key="2">
    <source>
        <dbReference type="EMBL" id="QOL52296.1"/>
    </source>
</evidence>
<keyword evidence="3" id="KW-1185">Reference proteome</keyword>
<feature type="chain" id="PRO_5033032435" description="Transporter" evidence="1">
    <location>
        <begin position="28"/>
        <end position="248"/>
    </location>
</feature>
<geneLocation type="plasmid" evidence="2 3">
    <name>unnamed1</name>
</geneLocation>
<evidence type="ECO:0008006" key="4">
    <source>
        <dbReference type="Google" id="ProtNLM"/>
    </source>
</evidence>
<dbReference type="RefSeq" id="WP_193689257.1">
    <property type="nucleotide sequence ID" value="NZ_CP062942.1"/>
</dbReference>
<protein>
    <recommendedName>
        <fullName evidence="4">Transporter</fullName>
    </recommendedName>
</protein>
<evidence type="ECO:0000313" key="3">
    <source>
        <dbReference type="Proteomes" id="UP000593875"/>
    </source>
</evidence>
<keyword evidence="1" id="KW-0732">Signal</keyword>
<keyword evidence="2" id="KW-0614">Plasmid</keyword>
<evidence type="ECO:0000256" key="1">
    <source>
        <dbReference type="SAM" id="SignalP"/>
    </source>
</evidence>
<gene>
    <name evidence="2" type="ORF">LPB04_23590</name>
</gene>
<accession>A0A7L9UDS8</accession>
<dbReference type="EMBL" id="CP062942">
    <property type="protein sequence ID" value="QOL52296.1"/>
    <property type="molecule type" value="Genomic_DNA"/>
</dbReference>
<organism evidence="2 3">
    <name type="scientific">Massilia litorea</name>
    <dbReference type="NCBI Taxonomy" id="2769491"/>
    <lineage>
        <taxon>Bacteria</taxon>
        <taxon>Pseudomonadati</taxon>
        <taxon>Pseudomonadota</taxon>
        <taxon>Betaproteobacteria</taxon>
        <taxon>Burkholderiales</taxon>
        <taxon>Oxalobacteraceae</taxon>
        <taxon>Telluria group</taxon>
        <taxon>Massilia</taxon>
    </lineage>
</organism>
<dbReference type="KEGG" id="mlir:LPB04_23590"/>
<dbReference type="Proteomes" id="UP000593875">
    <property type="component" value="Plasmid unnamed1"/>
</dbReference>
<reference evidence="2 3" key="1">
    <citation type="submission" date="2020-10" db="EMBL/GenBank/DDBJ databases">
        <title>Genome sequencing of Massilia sp. LPB0304.</title>
        <authorList>
            <person name="Kim J."/>
        </authorList>
    </citation>
    <scope>NUCLEOTIDE SEQUENCE [LARGE SCALE GENOMIC DNA]</scope>
    <source>
        <strain evidence="2 3">LPB0304</strain>
        <plasmid evidence="2 3">unnamed1</plasmid>
    </source>
</reference>
<feature type="signal peptide" evidence="1">
    <location>
        <begin position="1"/>
        <end position="27"/>
    </location>
</feature>
<name>A0A7L9UDS8_9BURK</name>
<proteinExistence type="predicted"/>
<dbReference type="AlphaFoldDB" id="A0A7L9UDS8"/>